<dbReference type="Pfam" id="PF13411">
    <property type="entry name" value="MerR_1"/>
    <property type="match status" value="1"/>
</dbReference>
<dbReference type="SUPFAM" id="SSF46955">
    <property type="entry name" value="Putative DNA-binding domain"/>
    <property type="match status" value="1"/>
</dbReference>
<dbReference type="GO" id="GO:0003700">
    <property type="term" value="F:DNA-binding transcription factor activity"/>
    <property type="evidence" value="ECO:0007669"/>
    <property type="project" value="InterPro"/>
</dbReference>
<evidence type="ECO:0000313" key="3">
    <source>
        <dbReference type="EMBL" id="AKF10900.1"/>
    </source>
</evidence>
<dbReference type="InterPro" id="IPR009061">
    <property type="entry name" value="DNA-bd_dom_put_sf"/>
</dbReference>
<name>A0A0F6W9I6_9BACT</name>
<dbReference type="EMBL" id="CP011125">
    <property type="protein sequence ID" value="AKF10900.1"/>
    <property type="molecule type" value="Genomic_DNA"/>
</dbReference>
<keyword evidence="4" id="KW-1185">Reference proteome</keyword>
<dbReference type="Gene3D" id="1.10.1660.10">
    <property type="match status" value="1"/>
</dbReference>
<evidence type="ECO:0000313" key="4">
    <source>
        <dbReference type="Proteomes" id="UP000034883"/>
    </source>
</evidence>
<dbReference type="InterPro" id="IPR000551">
    <property type="entry name" value="MerR-type_HTH_dom"/>
</dbReference>
<reference evidence="3 4" key="1">
    <citation type="submission" date="2015-03" db="EMBL/GenBank/DDBJ databases">
        <title>Genome assembly of Sandaracinus amylolyticus DSM 53668.</title>
        <authorList>
            <person name="Sharma G."/>
            <person name="Subramanian S."/>
        </authorList>
    </citation>
    <scope>NUCLEOTIDE SEQUENCE [LARGE SCALE GENOMIC DNA]</scope>
    <source>
        <strain evidence="3 4">DSM 53668</strain>
    </source>
</reference>
<dbReference type="GO" id="GO:0003677">
    <property type="term" value="F:DNA binding"/>
    <property type="evidence" value="ECO:0007669"/>
    <property type="project" value="UniProtKB-KW"/>
</dbReference>
<dbReference type="PANTHER" id="PTHR30204">
    <property type="entry name" value="REDOX-CYCLING DRUG-SENSING TRANSCRIPTIONAL ACTIVATOR SOXR"/>
    <property type="match status" value="1"/>
</dbReference>
<protein>
    <recommendedName>
        <fullName evidence="2">HTH merR-type domain-containing protein</fullName>
    </recommendedName>
</protein>
<proteinExistence type="predicted"/>
<dbReference type="CDD" id="cd00592">
    <property type="entry name" value="HTH_MerR-like"/>
    <property type="match status" value="1"/>
</dbReference>
<organism evidence="3 4">
    <name type="scientific">Sandaracinus amylolyticus</name>
    <dbReference type="NCBI Taxonomy" id="927083"/>
    <lineage>
        <taxon>Bacteria</taxon>
        <taxon>Pseudomonadati</taxon>
        <taxon>Myxococcota</taxon>
        <taxon>Polyangia</taxon>
        <taxon>Polyangiales</taxon>
        <taxon>Sandaracinaceae</taxon>
        <taxon>Sandaracinus</taxon>
    </lineage>
</organism>
<dbReference type="PROSITE" id="PS50937">
    <property type="entry name" value="HTH_MERR_2"/>
    <property type="match status" value="1"/>
</dbReference>
<gene>
    <name evidence="3" type="ORF">DB32_008049</name>
</gene>
<sequence>MLDDEAIYGIDELADRAGVSRRTVRYYVQRGLLEAPTGVGRGKHYTEAHLARLVRIRELQEEGVALADISVRLDGPIAREEQCDTPVQSTWTRVVLGPDVELMVRGRRLDEEQVRKLTAAIDRVLGKGDER</sequence>
<dbReference type="STRING" id="927083.DB32_008049"/>
<feature type="domain" description="HTH merR-type" evidence="2">
    <location>
        <begin position="7"/>
        <end position="75"/>
    </location>
</feature>
<dbReference type="PRINTS" id="PR00040">
    <property type="entry name" value="HTHMERR"/>
</dbReference>
<dbReference type="InterPro" id="IPR047057">
    <property type="entry name" value="MerR_fam"/>
</dbReference>
<dbReference type="KEGG" id="samy:DB32_008049"/>
<keyword evidence="1" id="KW-0238">DNA-binding</keyword>
<evidence type="ECO:0000259" key="2">
    <source>
        <dbReference type="PROSITE" id="PS50937"/>
    </source>
</evidence>
<dbReference type="SMART" id="SM00422">
    <property type="entry name" value="HTH_MERR"/>
    <property type="match status" value="1"/>
</dbReference>
<accession>A0A0F6W9I6</accession>
<dbReference type="Proteomes" id="UP000034883">
    <property type="component" value="Chromosome"/>
</dbReference>
<evidence type="ECO:0000256" key="1">
    <source>
        <dbReference type="ARBA" id="ARBA00023125"/>
    </source>
</evidence>
<dbReference type="PANTHER" id="PTHR30204:SF93">
    <property type="entry name" value="HTH MERR-TYPE DOMAIN-CONTAINING PROTEIN"/>
    <property type="match status" value="1"/>
</dbReference>
<dbReference type="AlphaFoldDB" id="A0A0F6W9I6"/>